<feature type="region of interest" description="Disordered" evidence="18">
    <location>
        <begin position="1"/>
        <end position="39"/>
    </location>
</feature>
<feature type="transmembrane region" description="Helical" evidence="19">
    <location>
        <begin position="1700"/>
        <end position="1718"/>
    </location>
</feature>
<feature type="transmembrane region" description="Helical" evidence="19">
    <location>
        <begin position="3028"/>
        <end position="3046"/>
    </location>
</feature>
<feature type="region of interest" description="Disordered" evidence="18">
    <location>
        <begin position="1120"/>
        <end position="1149"/>
    </location>
</feature>
<protein>
    <submittedName>
        <fullName evidence="24">Rho guanine nucleotide exchange factor 11-like isoform X4</fullName>
    </submittedName>
</protein>
<gene>
    <name evidence="24" type="ORF">PECUL_23A032072</name>
</gene>
<feature type="region of interest" description="Disordered" evidence="18">
    <location>
        <begin position="1435"/>
        <end position="1495"/>
    </location>
</feature>
<dbReference type="Proteomes" id="UP001295444">
    <property type="component" value="Chromosome 13"/>
</dbReference>
<evidence type="ECO:0000256" key="5">
    <source>
        <dbReference type="ARBA" id="ARBA00022490"/>
    </source>
</evidence>
<dbReference type="InterPro" id="IPR000219">
    <property type="entry name" value="DH_dom"/>
</dbReference>
<accession>A0AAD1TK19</accession>
<dbReference type="InterPro" id="IPR041020">
    <property type="entry name" value="PH_16"/>
</dbReference>
<dbReference type="InterPro" id="IPR000725">
    <property type="entry name" value="Olfact_rcpt"/>
</dbReference>
<keyword evidence="11 19" id="KW-1133">Transmembrane helix</keyword>
<dbReference type="InterPro" id="IPR001331">
    <property type="entry name" value="GDS_CDC24_CS"/>
</dbReference>
<dbReference type="Pfam" id="PF00595">
    <property type="entry name" value="PDZ"/>
    <property type="match status" value="1"/>
</dbReference>
<dbReference type="GO" id="GO:0005096">
    <property type="term" value="F:GTPase activator activity"/>
    <property type="evidence" value="ECO:0007669"/>
    <property type="project" value="UniProtKB-KW"/>
</dbReference>
<keyword evidence="13" id="KW-0175">Coiled coil</keyword>
<dbReference type="CDD" id="cd00160">
    <property type="entry name" value="RhoGEF"/>
    <property type="match status" value="1"/>
</dbReference>
<feature type="region of interest" description="Disordered" evidence="18">
    <location>
        <begin position="537"/>
        <end position="607"/>
    </location>
</feature>
<feature type="region of interest" description="Disordered" evidence="18">
    <location>
        <begin position="1275"/>
        <end position="1381"/>
    </location>
</feature>
<feature type="transmembrane region" description="Helical" evidence="19">
    <location>
        <begin position="1840"/>
        <end position="1858"/>
    </location>
</feature>
<keyword evidence="15 17" id="KW-0675">Receptor</keyword>
<evidence type="ECO:0000256" key="10">
    <source>
        <dbReference type="ARBA" id="ARBA00022725"/>
    </source>
</evidence>
<feature type="transmembrane region" description="Helical" evidence="19">
    <location>
        <begin position="2990"/>
        <end position="3008"/>
    </location>
</feature>
<dbReference type="SUPFAM" id="SSF48065">
    <property type="entry name" value="DBL homology domain (DH-domain)"/>
    <property type="match status" value="1"/>
</dbReference>
<keyword evidence="10" id="KW-0552">Olfaction</keyword>
<keyword evidence="12 17" id="KW-0297">G-protein coupled receptor</keyword>
<feature type="transmembrane region" description="Helical" evidence="19">
    <location>
        <begin position="3161"/>
        <end position="3180"/>
    </location>
</feature>
<evidence type="ECO:0000313" key="24">
    <source>
        <dbReference type="EMBL" id="CAH2326822.1"/>
    </source>
</evidence>
<evidence type="ECO:0000256" key="7">
    <source>
        <dbReference type="ARBA" id="ARBA00022606"/>
    </source>
</evidence>
<proteinExistence type="inferred from homology"/>
<feature type="transmembrane region" description="Helical" evidence="19">
    <location>
        <begin position="2239"/>
        <end position="2261"/>
    </location>
</feature>
<dbReference type="CDD" id="cd08753">
    <property type="entry name" value="RGS_PDZRhoGEF"/>
    <property type="match status" value="1"/>
</dbReference>
<feature type="transmembrane region" description="Helical" evidence="19">
    <location>
        <begin position="3085"/>
        <end position="3109"/>
    </location>
</feature>
<feature type="transmembrane region" description="Helical" evidence="19">
    <location>
        <begin position="2948"/>
        <end position="2970"/>
    </location>
</feature>
<dbReference type="InterPro" id="IPR001849">
    <property type="entry name" value="PH_domain"/>
</dbReference>
<dbReference type="Pfam" id="PF17838">
    <property type="entry name" value="PH_16"/>
    <property type="match status" value="1"/>
</dbReference>
<feature type="transmembrane region" description="Helical" evidence="19">
    <location>
        <begin position="2315"/>
        <end position="2333"/>
    </location>
</feature>
<dbReference type="GO" id="GO:0004930">
    <property type="term" value="F:G protein-coupled receptor activity"/>
    <property type="evidence" value="ECO:0007669"/>
    <property type="project" value="UniProtKB-KW"/>
</dbReference>
<dbReference type="InterPro" id="IPR017452">
    <property type="entry name" value="GPCR_Rhodpsn_7TM"/>
</dbReference>
<feature type="transmembrane region" description="Helical" evidence="19">
    <location>
        <begin position="2139"/>
        <end position="2161"/>
    </location>
</feature>
<comment type="similarity">
    <text evidence="17">Belongs to the G-protein coupled receptor 1 family.</text>
</comment>
<feature type="domain" description="PH" evidence="20">
    <location>
        <begin position="1010"/>
        <end position="1123"/>
    </location>
</feature>
<dbReference type="SUPFAM" id="SSF48097">
    <property type="entry name" value="Regulator of G-protein signaling, RGS"/>
    <property type="match status" value="1"/>
</dbReference>
<dbReference type="Gene3D" id="1.20.1070.10">
    <property type="entry name" value="Rhodopsin 7-helix transmembrane proteins"/>
    <property type="match status" value="5"/>
</dbReference>
<feature type="transmembrane region" description="Helical" evidence="19">
    <location>
        <begin position="3130"/>
        <end position="3149"/>
    </location>
</feature>
<dbReference type="Pfam" id="PF00621">
    <property type="entry name" value="RhoGEF"/>
    <property type="match status" value="1"/>
</dbReference>
<feature type="transmembrane region" description="Helical" evidence="19">
    <location>
        <begin position="2451"/>
        <end position="2473"/>
    </location>
</feature>
<keyword evidence="4" id="KW-1003">Cell membrane</keyword>
<keyword evidence="9 17" id="KW-0812">Transmembrane</keyword>
<dbReference type="SMART" id="SM00315">
    <property type="entry name" value="RGS"/>
    <property type="match status" value="1"/>
</dbReference>
<keyword evidence="5" id="KW-0963">Cytoplasm</keyword>
<feature type="transmembrane region" description="Helical" evidence="19">
    <location>
        <begin position="2635"/>
        <end position="2657"/>
    </location>
</feature>
<dbReference type="Pfam" id="PF09128">
    <property type="entry name" value="RGS-like"/>
    <property type="match status" value="1"/>
</dbReference>
<organism evidence="24 25">
    <name type="scientific">Pelobates cultripes</name>
    <name type="common">Western spadefoot toad</name>
    <dbReference type="NCBI Taxonomy" id="61616"/>
    <lineage>
        <taxon>Eukaryota</taxon>
        <taxon>Metazoa</taxon>
        <taxon>Chordata</taxon>
        <taxon>Craniata</taxon>
        <taxon>Vertebrata</taxon>
        <taxon>Euteleostomi</taxon>
        <taxon>Amphibia</taxon>
        <taxon>Batrachia</taxon>
        <taxon>Anura</taxon>
        <taxon>Pelobatoidea</taxon>
        <taxon>Pelobatidae</taxon>
        <taxon>Pelobates</taxon>
    </lineage>
</organism>
<dbReference type="InterPro" id="IPR050516">
    <property type="entry name" value="Olfactory_GPCR"/>
</dbReference>
<feature type="compositionally biased region" description="Polar residues" evidence="18">
    <location>
        <begin position="1"/>
        <end position="12"/>
    </location>
</feature>
<dbReference type="PROSITE" id="PS00741">
    <property type="entry name" value="DH_1"/>
    <property type="match status" value="1"/>
</dbReference>
<dbReference type="InterPro" id="IPR011993">
    <property type="entry name" value="PH-like_dom_sf"/>
</dbReference>
<dbReference type="FunFam" id="1.20.1070.10:FF:000001">
    <property type="entry name" value="Olfactory receptor"/>
    <property type="match status" value="5"/>
</dbReference>
<dbReference type="CDD" id="cd13954">
    <property type="entry name" value="7tmA_OR"/>
    <property type="match status" value="5"/>
</dbReference>
<feature type="transmembrane region" description="Helical" evidence="19">
    <location>
        <begin position="1658"/>
        <end position="1680"/>
    </location>
</feature>
<evidence type="ECO:0000256" key="1">
    <source>
        <dbReference type="ARBA" id="ARBA00004496"/>
    </source>
</evidence>
<dbReference type="PRINTS" id="PR00245">
    <property type="entry name" value="OLFACTORYR"/>
</dbReference>
<dbReference type="Gene3D" id="1.20.900.10">
    <property type="entry name" value="Dbl homology (DH) domain"/>
    <property type="match status" value="1"/>
</dbReference>
<feature type="transmembrane region" description="Helical" evidence="19">
    <location>
        <begin position="2101"/>
        <end position="2127"/>
    </location>
</feature>
<feature type="domain" description="G-protein coupled receptors family 1 profile" evidence="23">
    <location>
        <begin position="2254"/>
        <end position="2503"/>
    </location>
</feature>
<dbReference type="CDD" id="cd23069">
    <property type="entry name" value="PDZ_ARHGEF11-12-like"/>
    <property type="match status" value="1"/>
</dbReference>
<evidence type="ECO:0000256" key="13">
    <source>
        <dbReference type="ARBA" id="ARBA00023054"/>
    </source>
</evidence>
<dbReference type="InterPro" id="IPR001478">
    <property type="entry name" value="PDZ"/>
</dbReference>
<keyword evidence="14 19" id="KW-0472">Membrane</keyword>
<dbReference type="PROSITE" id="PS50262">
    <property type="entry name" value="G_PROTEIN_RECEP_F1_2"/>
    <property type="match status" value="5"/>
</dbReference>
<feature type="region of interest" description="Disordered" evidence="18">
    <location>
        <begin position="1188"/>
        <end position="1239"/>
    </location>
</feature>
<dbReference type="InterPro" id="IPR036034">
    <property type="entry name" value="PDZ_sf"/>
</dbReference>
<dbReference type="InterPro" id="IPR016137">
    <property type="entry name" value="RGS"/>
</dbReference>
<dbReference type="Gene3D" id="2.30.42.10">
    <property type="match status" value="1"/>
</dbReference>
<dbReference type="GO" id="GO:0005737">
    <property type="term" value="C:cytoplasm"/>
    <property type="evidence" value="ECO:0007669"/>
    <property type="project" value="UniProtKB-SubCell"/>
</dbReference>
<evidence type="ECO:0000256" key="12">
    <source>
        <dbReference type="ARBA" id="ARBA00023040"/>
    </source>
</evidence>
<evidence type="ECO:0000256" key="6">
    <source>
        <dbReference type="ARBA" id="ARBA00022553"/>
    </source>
</evidence>
<feature type="compositionally biased region" description="Basic and acidic residues" evidence="18">
    <location>
        <begin position="1356"/>
        <end position="1366"/>
    </location>
</feature>
<evidence type="ECO:0000256" key="18">
    <source>
        <dbReference type="SAM" id="MobiDB-lite"/>
    </source>
</evidence>
<feature type="compositionally biased region" description="Basic and acidic residues" evidence="18">
    <location>
        <begin position="646"/>
        <end position="682"/>
    </location>
</feature>
<dbReference type="EMBL" id="OW240924">
    <property type="protein sequence ID" value="CAH2326822.1"/>
    <property type="molecule type" value="Genomic_DNA"/>
</dbReference>
<dbReference type="FunFam" id="2.30.29.30:FF:000072">
    <property type="entry name" value="Rho guanine nucleotide exchange factor 1"/>
    <property type="match status" value="1"/>
</dbReference>
<keyword evidence="16 17" id="KW-0807">Transducer</keyword>
<sequence length="3201" mass="360987">MSIGSPQTSIDRLSSLSSVSDGATERKSPGHQRQTSDCNESTGLVQRCVIVQRDQNGFGFTVSGDRIVLVQSVRPGGAAMRAGVQEGDRIVKVNGTLVANSSHIEVVKLIKSGTYVALTLLGSPPPSMGMSGLQQDLGSSVSPRNTMLSPAPPPPPPLPPPQRITGPKPLQDPEVQKHATQILRNMLKQEETDLQNLCEVYNKSPTPMLQEQIEGARRRVVQLQLKIRQETSGPGDLLRSYSDCSSIGYKILEGRLSMDSQDADSGLDSGTERFPSISEFCHNRNSVLSDPGGDSSQTSPIISTKIFQQHRRQGSDTAFILGPEQVSDNARSSIICPEDECDHGYYVTECDGLFQDLEKLKSRPAHMGVFLRYIFSQADPNPLLFYLCAEVCQQLGPREACMLGKEVWNIFLDKSSPLRVKIPEQLLTEIDSRLRGSEDIRGLLSEAQDAMLPEIQEQIQDYRTKRTMGLGSLYGENDLLDIDLDPQRERQVAAKQILQLEEILSKYEEDRSSPMAFALSTYMNYAGIRVRDARPASISEKSQSFPDKDKWLPFFPKTKKSSTAKKDKERESAEDKKRNPILKYIGKPKNSSQSTFHVPLSPGEVKPGNVRNIIQHFENNQSYDIQDLGTQRLSTGSFPEDLLDSDSSRSEVKLGRSESLKGREELKKSRKADNVPRSRSDVDMDAAAEATRLHQSASSSASSLSTRSLDNPTPPYTPKLSRRSMESPNMVFSGDSLLSNLQEDDLGHLSDLEPEPDAQNWQHTVGREVAQHLPPRERARQEVIHELFVTEASHLRVLRVLDLIFYQRMRKENLLSNDELWLVFPNLPELIEIHNSLAESMKRVREDGPVVKEIGDLMLSRFDGSAGEEVQQEIATFCSYQTYALELIKTKKRKETRFNQFMQEAESNPQCRRLQLKDLIVSEMQRLTKYPLLLENVLKHTEPGTQDYEKLYRCRDRCRDILKYVNESVKQAENVHRLAEYQKRLDATSFERSNNPLAAEFKNLDLTVRRMIHEGSLTWRIAKDKTIDVHVLLLEDLLVLLQKQDEKLVLKCHSKTTVVSTDTKQTFSPIIKLNSVLVRSVATDKKALFIICTSELGPQIYELVALTSSEKNTWKELLEEATKGSMRNPSSATKQSTQELTSPRPQSASVVLQGAGIPALLPSDHSLRTNSEDLASDVRHIALMDQAKHEEPQEENETEGPAEEEAQTPTQQPLPSKVEDAGGGSESSPGSVFHPYQWPPVTEGLAESALEDVENLRQMILRSLLPQRLSEFDSATAPVAEPEDDLTPTPSITGASGHPWEMTGDTVLETLDSGHQSEGKDSLTPRPFVSSENGSSLKDHQERPFSRDGEENAWSRVERHPPESSLHHKKSEQLETVSEDHANKGCRVVRKAEVVGNIDVIPLPDNSQSEKELQEVGGGTVLDGNLFYVVMPTSSVLPPPEEEQRGVCNLKSDSERASSPSFSDFREAHHAHSGIVDPPTRSSDPTSNESAHSDLPAPNLIIQDVDMIFRTIAQLTAKLERLKEVESAHQELLRSLGRSANEELNHQAEPSEEEDKHRQLHHVPTMNSNSLFFVRNSVSVSIHRDSKKEVPKSTALSFGQGYNQTTKSGFVLLGLTDVPYLKPLCFSVFLVMYVITLSGNLLLILLVRINSQLQTPMYFFLSNLSFIDICFSSTIVPKILKNTLSQDTSISLLGCGAQMYFSLALGSTECFILAVMAFDRYAAICKPLHYNVIMNNKLCFSLAAGSWTMSFTNSGIHIFLTFQLPYCKSHHINHFFCEIPPLFHLSCRDIWFNEVLMYISAGIIAMCSFCLTLVSYIYIISTILKIRSSQGRHKAFSTCTSHLTVVSLYYGTIMFMYLRPHSVYIPEIDKTVSILYTTVTPMLNPIIYSIRNVDVKLNMYEKGSVHQFETWTVIPKMYTYVPYLKPFYFSTFLVMYVITLFGNLLLIIVVRISSRLQTPMYFFLSNLSFIDICFSTSIVPKILINTLSQDKSISFLGCAAQTYFSLGLGATECFLLTVMAFDRYAAICKPLHYNVIMNKKLCFSLAAGSWTMSFINATIQIPLTFQLPYCRSHHINHFFCEMPPLFHLSCRDTWINQVSTYIATVVFVISSFCLTLVSYIHIVSTILKIQSSQGRQKTFSTCASHLVVVTLFFGTIMFMYLRPRSAYSPETDKTVSILYTTVTPMLNPIIYSIRNKEIAIRRDLVLMYIDVQTIVMENQTTTSGFILVGLTNVTYLQPFYFSVFLMMYVITLFGNLLLIIVVRINSRLQTPMYFFLSNLSFIDICFSSTIVPKILINTLSQDKSISFLGCAAQMYFSLALGSTECFILAVMAFDRYAAICKPLHYNVIMNKKLCFSLAAGSWAVSFINAFIQVPLTFQLPYCRSHHINHFFCEMPPFFHLSCRDTWINELSMYIATGIIAMSSFFLTVISYIHIISTILKICSSQGRHKTFSTCASHLTVVSLYYGTIMSMYLRPHSLYIPETDKAISILYTTVTPMLNPIIYSIRNEDILVKATRKKQIPDQYNDAASHRGWRCYRESSMIEDITCLAVSKDFIVFAYAFCLFSNQWSGSPATVRGRGKASIYLVTILGHPLMMMMMRPICFFVFLMMYVITLSGNIILIIVVRINSRLQTPMYFFLSNLSFIDICFSSTIVPKILINTLSQDKSISLLGCAAQMYFSLGLGATECFLLAVMAFDRHAAICKPLHYNVIMNKKLCFSLAVGSWAAGFINACIQVPLTFQLPYCRSHHINHFFCEMPPLFHFSCRDTWINKVSMYVSAGIIAMSSFCLTVISYIYIISTILKICSSQHRHKVFSTCASHLTVVSLYYGTIMSMYLRPYSVYIPEYDKTISILYTTVTPMLNPIIYSIRNEDITENVRARVVNKLQVMKCKLLAMKMKISKVLMVSSATPYLQAFCFLLLLIMFIITLLGNLLLITVVRVNSQLQTPMYFFLIHLSIIDIAFSSTIVPKILANTLDQEKRISFLGCATQMYFHLALGATECLILAAMALDRYAAICKPLQYNTIMDNRLCLCLAAGSWTVCFLFTIMQTSFTFQLPYCKSNHVNHYFCEMPPLFRLSCRDTLFNEITVYIASGLFAISTFLLIFISYVHIFSNISNIKSNDGRCKAFSTCVSHLTVVFIYYGAIFFMYMRPRSSHSPNRDKIVSLLYTVVTPMLNPIIYSIRNKQVTSTIRMALTLKRNTNS</sequence>
<dbReference type="FunFam" id="2.30.42.10:FF:000033">
    <property type="entry name" value="Rho guanine nucleotide exchange factor (GEF) 11"/>
    <property type="match status" value="1"/>
</dbReference>
<feature type="region of interest" description="Disordered" evidence="18">
    <location>
        <begin position="632"/>
        <end position="733"/>
    </location>
</feature>
<dbReference type="Pfam" id="PF13853">
    <property type="entry name" value="7tm_4"/>
    <property type="match status" value="5"/>
</dbReference>
<keyword evidence="3" id="KW-0343">GTPase activation</keyword>
<dbReference type="GO" id="GO:0005886">
    <property type="term" value="C:plasma membrane"/>
    <property type="evidence" value="ECO:0007669"/>
    <property type="project" value="UniProtKB-SubCell"/>
</dbReference>
<evidence type="ECO:0000259" key="23">
    <source>
        <dbReference type="PROSITE" id="PS50262"/>
    </source>
</evidence>
<keyword evidence="6" id="KW-0597">Phosphoprotein</keyword>
<dbReference type="GO" id="GO:0007266">
    <property type="term" value="P:Rho protein signal transduction"/>
    <property type="evidence" value="ECO:0007669"/>
    <property type="project" value="InterPro"/>
</dbReference>
<feature type="domain" description="G-protein coupled receptors family 1 profile" evidence="23">
    <location>
        <begin position="1942"/>
        <end position="2191"/>
    </location>
</feature>
<dbReference type="PROSITE" id="PS50106">
    <property type="entry name" value="PDZ"/>
    <property type="match status" value="1"/>
</dbReference>
<dbReference type="PROSITE" id="PS50003">
    <property type="entry name" value="PH_DOMAIN"/>
    <property type="match status" value="1"/>
</dbReference>
<dbReference type="FunFam" id="1.20.900.10:FF:000006">
    <property type="entry name" value="Rho guanine nucleotide exchange factor (GEF) 11"/>
    <property type="match status" value="1"/>
</dbReference>
<feature type="compositionally biased region" description="Pro residues" evidence="18">
    <location>
        <begin position="150"/>
        <end position="162"/>
    </location>
</feature>
<feature type="domain" description="G-protein coupled receptors family 1 profile" evidence="23">
    <location>
        <begin position="1639"/>
        <end position="1888"/>
    </location>
</feature>
<dbReference type="InterPro" id="IPR015212">
    <property type="entry name" value="RGS-like_dom"/>
</dbReference>
<feature type="transmembrane region" description="Helical" evidence="19">
    <location>
        <begin position="2353"/>
        <end position="2371"/>
    </location>
</feature>
<dbReference type="PANTHER" id="PTHR26452">
    <property type="entry name" value="OLFACTORY RECEPTOR"/>
    <property type="match status" value="1"/>
</dbReference>
<feature type="transmembrane region" description="Helical" evidence="19">
    <location>
        <begin position="1961"/>
        <end position="1983"/>
    </location>
</feature>
<feature type="transmembrane region" description="Helical" evidence="19">
    <location>
        <begin position="2273"/>
        <end position="2295"/>
    </location>
</feature>
<feature type="domain" description="G-protein coupled receptors family 1 profile" evidence="23">
    <location>
        <begin position="2616"/>
        <end position="2865"/>
    </location>
</feature>
<feature type="transmembrane region" description="Helical" evidence="19">
    <location>
        <begin position="2715"/>
        <end position="2737"/>
    </location>
</feature>
<reference evidence="24" key="1">
    <citation type="submission" date="2022-03" db="EMBL/GenBank/DDBJ databases">
        <authorList>
            <person name="Alioto T."/>
            <person name="Alioto T."/>
            <person name="Gomez Garrido J."/>
        </authorList>
    </citation>
    <scope>NUCLEOTIDE SEQUENCE</scope>
</reference>
<dbReference type="Gene3D" id="2.30.29.30">
    <property type="entry name" value="Pleckstrin-homology domain (PH domain)/Phosphotyrosine-binding domain (PTB)"/>
    <property type="match status" value="1"/>
</dbReference>
<dbReference type="GO" id="GO:0001664">
    <property type="term" value="F:G protein-coupled receptor binding"/>
    <property type="evidence" value="ECO:0007669"/>
    <property type="project" value="InterPro"/>
</dbReference>
<dbReference type="SMART" id="SM00233">
    <property type="entry name" value="PH"/>
    <property type="match status" value="1"/>
</dbReference>
<feature type="region of interest" description="Disordered" evidence="18">
    <location>
        <begin position="127"/>
        <end position="174"/>
    </location>
</feature>
<dbReference type="GO" id="GO:0005085">
    <property type="term" value="F:guanyl-nucleotide exchange factor activity"/>
    <property type="evidence" value="ECO:0007669"/>
    <property type="project" value="UniProtKB-KW"/>
</dbReference>
<evidence type="ECO:0000259" key="22">
    <source>
        <dbReference type="PROSITE" id="PS50106"/>
    </source>
</evidence>
<comment type="subcellular location">
    <subcellularLocation>
        <location evidence="2">Cell membrane</location>
        <topology evidence="2">Multi-pass membrane protein</topology>
    </subcellularLocation>
    <subcellularLocation>
        <location evidence="1">Cytoplasm</location>
    </subcellularLocation>
</comment>
<evidence type="ECO:0000256" key="9">
    <source>
        <dbReference type="ARBA" id="ARBA00022692"/>
    </source>
</evidence>
<feature type="transmembrane region" description="Helical" evidence="19">
    <location>
        <begin position="1927"/>
        <end position="1949"/>
    </location>
</feature>
<feature type="compositionally biased region" description="Low complexity" evidence="18">
    <location>
        <begin position="696"/>
        <end position="709"/>
    </location>
</feature>
<dbReference type="InterPro" id="IPR037803">
    <property type="entry name" value="PRG_PH"/>
</dbReference>
<dbReference type="InterPro" id="IPR035899">
    <property type="entry name" value="DBL_dom_sf"/>
</dbReference>
<evidence type="ECO:0000256" key="17">
    <source>
        <dbReference type="RuleBase" id="RU000688"/>
    </source>
</evidence>
<dbReference type="SUPFAM" id="SSF50729">
    <property type="entry name" value="PH domain-like"/>
    <property type="match status" value="1"/>
</dbReference>
<dbReference type="InterPro" id="IPR044926">
    <property type="entry name" value="RGS_subdomain_2"/>
</dbReference>
<evidence type="ECO:0000256" key="8">
    <source>
        <dbReference type="ARBA" id="ARBA00022658"/>
    </source>
</evidence>
<dbReference type="InterPro" id="IPR037889">
    <property type="entry name" value="PDZRhoGEF_RGS"/>
</dbReference>
<feature type="transmembrane region" description="Helical" evidence="19">
    <location>
        <begin position="1626"/>
        <end position="1646"/>
    </location>
</feature>
<dbReference type="SUPFAM" id="SSF81321">
    <property type="entry name" value="Family A G protein-coupled receptor-like"/>
    <property type="match status" value="5"/>
</dbReference>
<feature type="compositionally biased region" description="Basic and acidic residues" evidence="18">
    <location>
        <begin position="564"/>
        <end position="578"/>
    </location>
</feature>
<dbReference type="SUPFAM" id="SSF50156">
    <property type="entry name" value="PDZ domain-like"/>
    <property type="match status" value="1"/>
</dbReference>
<feature type="domain" description="DH" evidence="21">
    <location>
        <begin position="779"/>
        <end position="968"/>
    </location>
</feature>
<evidence type="ECO:0000256" key="2">
    <source>
        <dbReference type="ARBA" id="ARBA00004651"/>
    </source>
</evidence>
<feature type="compositionally biased region" description="Basic and acidic residues" evidence="18">
    <location>
        <begin position="1337"/>
        <end position="1350"/>
    </location>
</feature>
<dbReference type="InterPro" id="IPR000276">
    <property type="entry name" value="GPCR_Rhodpsn"/>
</dbReference>
<dbReference type="SMART" id="SM00325">
    <property type="entry name" value="RhoGEF"/>
    <property type="match status" value="1"/>
</dbReference>
<evidence type="ECO:0000256" key="14">
    <source>
        <dbReference type="ARBA" id="ARBA00023136"/>
    </source>
</evidence>
<evidence type="ECO:0000256" key="15">
    <source>
        <dbReference type="ARBA" id="ARBA00023170"/>
    </source>
</evidence>
<evidence type="ECO:0000256" key="19">
    <source>
        <dbReference type="SAM" id="Phobius"/>
    </source>
</evidence>
<evidence type="ECO:0000256" key="4">
    <source>
        <dbReference type="ARBA" id="ARBA00022475"/>
    </source>
</evidence>
<feature type="transmembrane region" description="Helical" evidence="19">
    <location>
        <begin position="1795"/>
        <end position="1819"/>
    </location>
</feature>
<evidence type="ECO:0000313" key="25">
    <source>
        <dbReference type="Proteomes" id="UP001295444"/>
    </source>
</evidence>
<dbReference type="PROSITE" id="PS50010">
    <property type="entry name" value="DH_2"/>
    <property type="match status" value="1"/>
</dbReference>
<dbReference type="PRINTS" id="PR00237">
    <property type="entry name" value="GPCRRHODOPSN"/>
</dbReference>
<feature type="domain" description="PDZ" evidence="22">
    <location>
        <begin position="48"/>
        <end position="112"/>
    </location>
</feature>
<feature type="transmembrane region" description="Helical" evidence="19">
    <location>
        <begin position="2003"/>
        <end position="2021"/>
    </location>
</feature>
<evidence type="ECO:0000256" key="11">
    <source>
        <dbReference type="ARBA" id="ARBA00022989"/>
    </source>
</evidence>
<dbReference type="CDD" id="cd13391">
    <property type="entry name" value="PH_PRG"/>
    <property type="match status" value="1"/>
</dbReference>
<feature type="compositionally biased region" description="Polar residues" evidence="18">
    <location>
        <begin position="1480"/>
        <end position="1490"/>
    </location>
</feature>
<feature type="transmembrane region" description="Helical" evidence="19">
    <location>
        <begin position="2041"/>
        <end position="2059"/>
    </location>
</feature>
<dbReference type="GO" id="GO:0004984">
    <property type="term" value="F:olfactory receptor activity"/>
    <property type="evidence" value="ECO:0007669"/>
    <property type="project" value="InterPro"/>
</dbReference>
<feature type="transmembrane region" description="Helical" evidence="19">
    <location>
        <begin position="2413"/>
        <end position="2439"/>
    </location>
</feature>
<feature type="transmembrane region" description="Helical" evidence="19">
    <location>
        <begin position="1738"/>
        <end position="1760"/>
    </location>
</feature>
<dbReference type="Gene3D" id="1.10.167.10">
    <property type="entry name" value="Regulator of G-protein Signalling 4, domain 2"/>
    <property type="match status" value="1"/>
</dbReference>
<feature type="transmembrane region" description="Helical" evidence="19">
    <location>
        <begin position="2812"/>
        <end position="2835"/>
    </location>
</feature>
<evidence type="ECO:0000256" key="3">
    <source>
        <dbReference type="ARBA" id="ARBA00022468"/>
    </source>
</evidence>
<keyword evidence="7" id="KW-0716">Sensory transduction</keyword>
<feature type="compositionally biased region" description="Polar residues" evidence="18">
    <location>
        <begin position="132"/>
        <end position="148"/>
    </location>
</feature>
<evidence type="ECO:0000259" key="21">
    <source>
        <dbReference type="PROSITE" id="PS50010"/>
    </source>
</evidence>
<name>A0AAD1TK19_PELCU</name>
<dbReference type="SMART" id="SM00228">
    <property type="entry name" value="PDZ"/>
    <property type="match status" value="1"/>
</dbReference>
<dbReference type="PROSITE" id="PS00237">
    <property type="entry name" value="G_PROTEIN_RECEP_F1_1"/>
    <property type="match status" value="5"/>
</dbReference>
<keyword evidence="25" id="KW-1185">Reference proteome</keyword>
<feature type="transmembrane region" description="Helical" evidence="19">
    <location>
        <begin position="2604"/>
        <end position="2623"/>
    </location>
</feature>
<feature type="compositionally biased region" description="Polar residues" evidence="18">
    <location>
        <begin position="1125"/>
        <end position="1149"/>
    </location>
</feature>
<feature type="transmembrane region" description="Helical" evidence="19">
    <location>
        <begin position="2775"/>
        <end position="2800"/>
    </location>
</feature>
<evidence type="ECO:0000259" key="20">
    <source>
        <dbReference type="PROSITE" id="PS50003"/>
    </source>
</evidence>
<feature type="domain" description="G-protein coupled receptors family 1 profile" evidence="23">
    <location>
        <begin position="2929"/>
        <end position="3178"/>
    </location>
</feature>
<keyword evidence="8" id="KW-0344">Guanine-nucleotide releasing factor</keyword>
<feature type="transmembrane region" description="Helical" evidence="19">
    <location>
        <begin position="2910"/>
        <end position="2936"/>
    </location>
</feature>
<feature type="compositionally biased region" description="Acidic residues" evidence="18">
    <location>
        <begin position="1192"/>
        <end position="1206"/>
    </location>
</feature>
<evidence type="ECO:0000256" key="16">
    <source>
        <dbReference type="ARBA" id="ARBA00023224"/>
    </source>
</evidence>
<feature type="transmembrane region" description="Helical" evidence="19">
    <location>
        <begin position="2677"/>
        <end position="2695"/>
    </location>
</feature>
<dbReference type="InterPro" id="IPR036305">
    <property type="entry name" value="RGS_sf"/>
</dbReference>